<proteinExistence type="predicted"/>
<dbReference type="EMBL" id="BTRK01000006">
    <property type="protein sequence ID" value="GMR57979.1"/>
    <property type="molecule type" value="Genomic_DNA"/>
</dbReference>
<gene>
    <name evidence="1" type="ORF">PMAYCL1PPCAC_28174</name>
</gene>
<organism evidence="1 2">
    <name type="scientific">Pristionchus mayeri</name>
    <dbReference type="NCBI Taxonomy" id="1317129"/>
    <lineage>
        <taxon>Eukaryota</taxon>
        <taxon>Metazoa</taxon>
        <taxon>Ecdysozoa</taxon>
        <taxon>Nematoda</taxon>
        <taxon>Chromadorea</taxon>
        <taxon>Rhabditida</taxon>
        <taxon>Rhabditina</taxon>
        <taxon>Diplogasteromorpha</taxon>
        <taxon>Diplogasteroidea</taxon>
        <taxon>Neodiplogasteridae</taxon>
        <taxon>Pristionchus</taxon>
    </lineage>
</organism>
<sequence>LVDHPIADVQLAHHLVLFNLIRRITSRAPDGRGEQLSGLVEKRPSDWMHVVVEFAVEAAVDAVVEEVHVASSSCVVGVLGDLIGGHSTVCHDTRHQREGT</sequence>
<feature type="non-terminal residue" evidence="1">
    <location>
        <position position="1"/>
    </location>
</feature>
<keyword evidence="2" id="KW-1185">Reference proteome</keyword>
<feature type="non-terminal residue" evidence="1">
    <location>
        <position position="100"/>
    </location>
</feature>
<dbReference type="Proteomes" id="UP001328107">
    <property type="component" value="Unassembled WGS sequence"/>
</dbReference>
<dbReference type="AlphaFoldDB" id="A0AAN5D7R6"/>
<comment type="caution">
    <text evidence="1">The sequence shown here is derived from an EMBL/GenBank/DDBJ whole genome shotgun (WGS) entry which is preliminary data.</text>
</comment>
<reference evidence="2" key="1">
    <citation type="submission" date="2022-10" db="EMBL/GenBank/DDBJ databases">
        <title>Genome assembly of Pristionchus species.</title>
        <authorList>
            <person name="Yoshida K."/>
            <person name="Sommer R.J."/>
        </authorList>
    </citation>
    <scope>NUCLEOTIDE SEQUENCE [LARGE SCALE GENOMIC DNA]</scope>
    <source>
        <strain evidence="2">RS5460</strain>
    </source>
</reference>
<protein>
    <submittedName>
        <fullName evidence="1">Uncharacterized protein</fullName>
    </submittedName>
</protein>
<name>A0AAN5D7R6_9BILA</name>
<evidence type="ECO:0000313" key="1">
    <source>
        <dbReference type="EMBL" id="GMR57979.1"/>
    </source>
</evidence>
<evidence type="ECO:0000313" key="2">
    <source>
        <dbReference type="Proteomes" id="UP001328107"/>
    </source>
</evidence>
<accession>A0AAN5D7R6</accession>